<dbReference type="Pfam" id="PF01614">
    <property type="entry name" value="IclR_C"/>
    <property type="match status" value="1"/>
</dbReference>
<dbReference type="InterPro" id="IPR029016">
    <property type="entry name" value="GAF-like_dom_sf"/>
</dbReference>
<dbReference type="InterPro" id="IPR014757">
    <property type="entry name" value="Tscrpt_reg_IclR_C"/>
</dbReference>
<evidence type="ECO:0000313" key="6">
    <source>
        <dbReference type="EMBL" id="OIQ91208.1"/>
    </source>
</evidence>
<evidence type="ECO:0000259" key="5">
    <source>
        <dbReference type="PROSITE" id="PS51078"/>
    </source>
</evidence>
<feature type="domain" description="IclR-ED" evidence="5">
    <location>
        <begin position="78"/>
        <end position="260"/>
    </location>
</feature>
<dbReference type="InterPro" id="IPR050707">
    <property type="entry name" value="HTH_MetabolicPath_Reg"/>
</dbReference>
<dbReference type="Pfam" id="PF09339">
    <property type="entry name" value="HTH_IclR"/>
    <property type="match status" value="1"/>
</dbReference>
<comment type="caution">
    <text evidence="6">The sequence shown here is derived from an EMBL/GenBank/DDBJ whole genome shotgun (WGS) entry which is preliminary data.</text>
</comment>
<dbReference type="SUPFAM" id="SSF46785">
    <property type="entry name" value="Winged helix' DNA-binding domain"/>
    <property type="match status" value="1"/>
</dbReference>
<dbReference type="PROSITE" id="PS51077">
    <property type="entry name" value="HTH_ICLR"/>
    <property type="match status" value="1"/>
</dbReference>
<dbReference type="Gene3D" id="1.10.10.10">
    <property type="entry name" value="Winged helix-like DNA-binding domain superfamily/Winged helix DNA-binding domain"/>
    <property type="match status" value="1"/>
</dbReference>
<dbReference type="SUPFAM" id="SSF55781">
    <property type="entry name" value="GAF domain-like"/>
    <property type="match status" value="1"/>
</dbReference>
<dbReference type="SMART" id="SM00346">
    <property type="entry name" value="HTH_ICLR"/>
    <property type="match status" value="1"/>
</dbReference>
<evidence type="ECO:0000256" key="1">
    <source>
        <dbReference type="ARBA" id="ARBA00023015"/>
    </source>
</evidence>
<evidence type="ECO:0000259" key="4">
    <source>
        <dbReference type="PROSITE" id="PS51077"/>
    </source>
</evidence>
<dbReference type="PANTHER" id="PTHR30136:SF35">
    <property type="entry name" value="HTH-TYPE TRANSCRIPTIONAL REGULATOR RV1719"/>
    <property type="match status" value="1"/>
</dbReference>
<name>A0A1J5R5E5_9ZZZZ</name>
<evidence type="ECO:0000256" key="3">
    <source>
        <dbReference type="ARBA" id="ARBA00023163"/>
    </source>
</evidence>
<dbReference type="InterPro" id="IPR005471">
    <property type="entry name" value="Tscrpt_reg_IclR_N"/>
</dbReference>
<keyword evidence="3" id="KW-0804">Transcription</keyword>
<organism evidence="6">
    <name type="scientific">mine drainage metagenome</name>
    <dbReference type="NCBI Taxonomy" id="410659"/>
    <lineage>
        <taxon>unclassified sequences</taxon>
        <taxon>metagenomes</taxon>
        <taxon>ecological metagenomes</taxon>
    </lineage>
</organism>
<keyword evidence="1" id="KW-0805">Transcription regulation</keyword>
<evidence type="ECO:0000256" key="2">
    <source>
        <dbReference type="ARBA" id="ARBA00023125"/>
    </source>
</evidence>
<dbReference type="FunFam" id="1.10.10.10:FF:000056">
    <property type="entry name" value="IclR family transcriptional regulator"/>
    <property type="match status" value="1"/>
</dbReference>
<dbReference type="PANTHER" id="PTHR30136">
    <property type="entry name" value="HELIX-TURN-HELIX TRANSCRIPTIONAL REGULATOR, ICLR FAMILY"/>
    <property type="match status" value="1"/>
</dbReference>
<feature type="domain" description="HTH iclR-type" evidence="4">
    <location>
        <begin position="15"/>
        <end position="77"/>
    </location>
</feature>
<dbReference type="PROSITE" id="PS51078">
    <property type="entry name" value="ICLR_ED"/>
    <property type="match status" value="1"/>
</dbReference>
<dbReference type="InterPro" id="IPR036390">
    <property type="entry name" value="WH_DNA-bd_sf"/>
</dbReference>
<accession>A0A1J5R5E5</accession>
<dbReference type="GO" id="GO:0003700">
    <property type="term" value="F:DNA-binding transcription factor activity"/>
    <property type="evidence" value="ECO:0007669"/>
    <property type="project" value="TreeGrafter"/>
</dbReference>
<dbReference type="AlphaFoldDB" id="A0A1J5R5E5"/>
<dbReference type="Gene3D" id="3.30.450.40">
    <property type="match status" value="1"/>
</dbReference>
<dbReference type="InterPro" id="IPR036388">
    <property type="entry name" value="WH-like_DNA-bd_sf"/>
</dbReference>
<proteinExistence type="predicted"/>
<sequence length="272" mass="29745">MERKASPVKKPKTRLSSVANAIRLIRVFSDAEYEIGITDLGKKLVLPKSTVHRLASTLIDTGMLEQNAETGKYRLGLAVFELGSLVRRKMDFSSVAKPFLMALREKTGETVHLSILDQSSIVFIHSLESKQAVRMTLDVGMRKPAYSTAAGKVMLAFQSPARLERLFAAGLRERTSNTIVDPEAFRQELATVRVRGYATANEENELGVRSLAAPVRDHSGNVIAATSIAGPAQRLTKKVLTAFAPDVISAADAISARLGYQPLRASRMHRLS</sequence>
<keyword evidence="2" id="KW-0238">DNA-binding</keyword>
<dbReference type="GO" id="GO:0045892">
    <property type="term" value="P:negative regulation of DNA-templated transcription"/>
    <property type="evidence" value="ECO:0007669"/>
    <property type="project" value="TreeGrafter"/>
</dbReference>
<dbReference type="GO" id="GO:0003677">
    <property type="term" value="F:DNA binding"/>
    <property type="evidence" value="ECO:0007669"/>
    <property type="project" value="UniProtKB-KW"/>
</dbReference>
<dbReference type="EMBL" id="MLJW01000266">
    <property type="protein sequence ID" value="OIQ91208.1"/>
    <property type="molecule type" value="Genomic_DNA"/>
</dbReference>
<reference evidence="6" key="1">
    <citation type="submission" date="2016-10" db="EMBL/GenBank/DDBJ databases">
        <title>Sequence of Gallionella enrichment culture.</title>
        <authorList>
            <person name="Poehlein A."/>
            <person name="Muehling M."/>
            <person name="Daniel R."/>
        </authorList>
    </citation>
    <scope>NUCLEOTIDE SEQUENCE</scope>
</reference>
<protein>
    <submittedName>
        <fullName evidence="6">Transcriptional regulator KdgR</fullName>
    </submittedName>
</protein>
<gene>
    <name evidence="6" type="primary">kdgR_3</name>
    <name evidence="6" type="ORF">GALL_268700</name>
</gene>